<feature type="compositionally biased region" description="Low complexity" evidence="1">
    <location>
        <begin position="375"/>
        <end position="390"/>
    </location>
</feature>
<dbReference type="RefSeq" id="XP_016216206.1">
    <property type="nucleotide sequence ID" value="XM_016355900.1"/>
</dbReference>
<feature type="compositionally biased region" description="Basic and acidic residues" evidence="1">
    <location>
        <begin position="343"/>
        <end position="356"/>
    </location>
</feature>
<feature type="compositionally biased region" description="Low complexity" evidence="1">
    <location>
        <begin position="30"/>
        <end position="44"/>
    </location>
</feature>
<reference evidence="2 3" key="1">
    <citation type="submission" date="2015-01" db="EMBL/GenBank/DDBJ databases">
        <title>The Genome Sequence of Ochroconis gallopava CBS43764.</title>
        <authorList>
            <consortium name="The Broad Institute Genomics Platform"/>
            <person name="Cuomo C."/>
            <person name="de Hoog S."/>
            <person name="Gorbushina A."/>
            <person name="Stielow B."/>
            <person name="Teixiera M."/>
            <person name="Abouelleil A."/>
            <person name="Chapman S.B."/>
            <person name="Priest M."/>
            <person name="Young S.K."/>
            <person name="Wortman J."/>
            <person name="Nusbaum C."/>
            <person name="Birren B."/>
        </authorList>
    </citation>
    <scope>NUCLEOTIDE SEQUENCE [LARGE SCALE GENOMIC DNA]</scope>
    <source>
        <strain evidence="2 3">CBS 43764</strain>
    </source>
</reference>
<feature type="region of interest" description="Disordered" evidence="1">
    <location>
        <begin position="260"/>
        <end position="391"/>
    </location>
</feature>
<dbReference type="VEuPathDB" id="FungiDB:PV09_02800"/>
<dbReference type="OrthoDB" id="5420391at2759"/>
<organism evidence="2 3">
    <name type="scientific">Verruconis gallopava</name>
    <dbReference type="NCBI Taxonomy" id="253628"/>
    <lineage>
        <taxon>Eukaryota</taxon>
        <taxon>Fungi</taxon>
        <taxon>Dikarya</taxon>
        <taxon>Ascomycota</taxon>
        <taxon>Pezizomycotina</taxon>
        <taxon>Dothideomycetes</taxon>
        <taxon>Pleosporomycetidae</taxon>
        <taxon>Venturiales</taxon>
        <taxon>Sympoventuriaceae</taxon>
        <taxon>Verruconis</taxon>
    </lineage>
</organism>
<evidence type="ECO:0000256" key="1">
    <source>
        <dbReference type="SAM" id="MobiDB-lite"/>
    </source>
</evidence>
<dbReference type="AlphaFoldDB" id="A0A0D1Z051"/>
<dbReference type="PANTHER" id="PTHR42084:SF1">
    <property type="entry name" value="SERINE_THREONINE-PROTEIN KINASE PPK6"/>
    <property type="match status" value="1"/>
</dbReference>
<feature type="compositionally biased region" description="Low complexity" evidence="1">
    <location>
        <begin position="357"/>
        <end position="368"/>
    </location>
</feature>
<dbReference type="Proteomes" id="UP000053259">
    <property type="component" value="Unassembled WGS sequence"/>
</dbReference>
<proteinExistence type="predicted"/>
<dbReference type="InParanoid" id="A0A0D1Z051"/>
<dbReference type="GeneID" id="27310773"/>
<dbReference type="STRING" id="253628.A0A0D1Z051"/>
<evidence type="ECO:0008006" key="4">
    <source>
        <dbReference type="Google" id="ProtNLM"/>
    </source>
</evidence>
<feature type="compositionally biased region" description="Polar residues" evidence="1">
    <location>
        <begin position="317"/>
        <end position="337"/>
    </location>
</feature>
<dbReference type="HOGENOM" id="CLU_022340_2_0_1"/>
<evidence type="ECO:0000313" key="3">
    <source>
        <dbReference type="Proteomes" id="UP000053259"/>
    </source>
</evidence>
<dbReference type="PANTHER" id="PTHR42084">
    <property type="entry name" value="YALI0E26631P"/>
    <property type="match status" value="1"/>
</dbReference>
<feature type="compositionally biased region" description="Polar residues" evidence="1">
    <location>
        <begin position="96"/>
        <end position="107"/>
    </location>
</feature>
<feature type="compositionally biased region" description="Basic and acidic residues" evidence="1">
    <location>
        <begin position="119"/>
        <end position="136"/>
    </location>
</feature>
<feature type="compositionally biased region" description="Polar residues" evidence="1">
    <location>
        <begin position="65"/>
        <end position="74"/>
    </location>
</feature>
<evidence type="ECO:0000313" key="2">
    <source>
        <dbReference type="EMBL" id="KIW06337.1"/>
    </source>
</evidence>
<feature type="compositionally biased region" description="Polar residues" evidence="1">
    <location>
        <begin position="274"/>
        <end position="285"/>
    </location>
</feature>
<keyword evidence="3" id="KW-1185">Reference proteome</keyword>
<feature type="compositionally biased region" description="Polar residues" evidence="1">
    <location>
        <begin position="13"/>
        <end position="29"/>
    </location>
</feature>
<dbReference type="EMBL" id="KN847535">
    <property type="protein sequence ID" value="KIW06337.1"/>
    <property type="molecule type" value="Genomic_DNA"/>
</dbReference>
<accession>A0A0D1Z051</accession>
<protein>
    <recommendedName>
        <fullName evidence="4">Serine/threonine-protein kinase ppk6</fullName>
    </recommendedName>
</protein>
<sequence>MSQDLLAAFGDFSPQSNKPHNSLRPSNKVSSSSFDDFNLNSRSDPGIPAQVSQLSSGQAFADSAVRSSGHGNSTESHENDDDWGDFEGSAEVPKSTAASVPVATQFSRWLDEEDDGFPDWEKKNAAPRTGKWDFTKPDPPVTNVGTELRSDQLNPNPQPPRPPRDPNVLFDAEDEPPYGESEDDEFGDFEIPEESAPQPETALRHAATSDLLHIDDMPTIAPQMQVLHPSTLRPSLESGSLLDLGDLNLNDEPAHIWRTVDKSASSGKADEESTSAWRANDNKTSIHAFGTLGPVLTSPASNEPPGKEARSDKIRGTLSSHESKANVTKQTLPTRPRSQPLAKTEEEKWDDFDPRSQESSAQQASSSATGPIIPPTLTSETSESSISSPPTNIPPPALILSLFPPLFASAEASFFRPLRQETPEVQQAVYAGDAASTYLKGLLALATVCGRVIAGRKHRWKRDTILAQSMRIGPSAAGGVSGLKLASIDKAENAKEEREAADALKAWATQVGKLKSAIAEVKRIRGTDLGKVPELKETMPIRVAKEIEGGLKGHRPCALCGLKREERVFKVDFQVEDSFGEWWVDNSSMHRACRNFWEQHRDTLRQR</sequence>
<feature type="compositionally biased region" description="Acidic residues" evidence="1">
    <location>
        <begin position="171"/>
        <end position="193"/>
    </location>
</feature>
<gene>
    <name evidence="2" type="ORF">PV09_02800</name>
</gene>
<feature type="region of interest" description="Disordered" evidence="1">
    <location>
        <begin position="1"/>
        <end position="208"/>
    </location>
</feature>
<name>A0A0D1Z051_9PEZI</name>
<feature type="compositionally biased region" description="Basic and acidic residues" evidence="1">
    <location>
        <begin position="305"/>
        <end position="315"/>
    </location>
</feature>